<dbReference type="InterPro" id="IPR011055">
    <property type="entry name" value="Dup_hybrid_motif"/>
</dbReference>
<comment type="caution">
    <text evidence="2">The sequence shown here is derived from an EMBL/GenBank/DDBJ whole genome shotgun (WGS) entry which is preliminary data.</text>
</comment>
<evidence type="ECO:0000313" key="3">
    <source>
        <dbReference type="Proteomes" id="UP000034044"/>
    </source>
</evidence>
<dbReference type="SUPFAM" id="SSF51261">
    <property type="entry name" value="Duplicated hybrid motif"/>
    <property type="match status" value="1"/>
</dbReference>
<dbReference type="PANTHER" id="PTHR21666:SF270">
    <property type="entry name" value="MUREIN HYDROLASE ACTIVATOR ENVC"/>
    <property type="match status" value="1"/>
</dbReference>
<evidence type="ECO:0000313" key="2">
    <source>
        <dbReference type="EMBL" id="KKQ21479.1"/>
    </source>
</evidence>
<organism evidence="2 3">
    <name type="scientific">Candidatus Wolfebacteria bacterium GW2011_GWC1_37_10</name>
    <dbReference type="NCBI Taxonomy" id="1619010"/>
    <lineage>
        <taxon>Bacteria</taxon>
        <taxon>Candidatus Wolfeibacteriota</taxon>
    </lineage>
</organism>
<dbReference type="GO" id="GO:0004222">
    <property type="term" value="F:metalloendopeptidase activity"/>
    <property type="evidence" value="ECO:0007669"/>
    <property type="project" value="TreeGrafter"/>
</dbReference>
<name>A0A0G0IB48_9BACT</name>
<sequence length="207" mass="22531">MIIGVLAINLAFTSKSNPLKAEIRETLGGPVEEKSLTENYGDSLAAINNNFQETSIIIEINLALNSDALSQTNSINHPTKKKNLGYFAPPTIGWNWGVLHKNNAVDIANRCGTPIYASAEGIAVADKELGSGSDGWNDGYGIFILLEHQNYTQTRYAHLERTVIQIGKYVKKGDLIGYMGNTGNTHGPTGCHLHFEVYGAENPLSNR</sequence>
<dbReference type="AlphaFoldDB" id="A0A0G0IB48"/>
<dbReference type="Proteomes" id="UP000034044">
    <property type="component" value="Unassembled WGS sequence"/>
</dbReference>
<feature type="domain" description="M23ase beta-sheet core" evidence="1">
    <location>
        <begin position="101"/>
        <end position="203"/>
    </location>
</feature>
<dbReference type="Pfam" id="PF01551">
    <property type="entry name" value="Peptidase_M23"/>
    <property type="match status" value="1"/>
</dbReference>
<protein>
    <submittedName>
        <fullName evidence="2">Metallo endopeptidase-like protein membrane protein</fullName>
    </submittedName>
</protein>
<dbReference type="CDD" id="cd12797">
    <property type="entry name" value="M23_peptidase"/>
    <property type="match status" value="1"/>
</dbReference>
<gene>
    <name evidence="2" type="ORF">US36_C0019G0015</name>
</gene>
<dbReference type="InterPro" id="IPR016047">
    <property type="entry name" value="M23ase_b-sheet_dom"/>
</dbReference>
<accession>A0A0G0IB48</accession>
<dbReference type="EMBL" id="LBSR01000019">
    <property type="protein sequence ID" value="KKQ21479.1"/>
    <property type="molecule type" value="Genomic_DNA"/>
</dbReference>
<reference evidence="2 3" key="1">
    <citation type="journal article" date="2015" name="Nature">
        <title>rRNA introns, odd ribosomes, and small enigmatic genomes across a large radiation of phyla.</title>
        <authorList>
            <person name="Brown C.T."/>
            <person name="Hug L.A."/>
            <person name="Thomas B.C."/>
            <person name="Sharon I."/>
            <person name="Castelle C.J."/>
            <person name="Singh A."/>
            <person name="Wilkins M.J."/>
            <person name="Williams K.H."/>
            <person name="Banfield J.F."/>
        </authorList>
    </citation>
    <scope>NUCLEOTIDE SEQUENCE [LARGE SCALE GENOMIC DNA]</scope>
</reference>
<dbReference type="Gene3D" id="2.70.70.10">
    <property type="entry name" value="Glucose Permease (Domain IIA)"/>
    <property type="match status" value="1"/>
</dbReference>
<dbReference type="InterPro" id="IPR050570">
    <property type="entry name" value="Cell_wall_metabolism_enzyme"/>
</dbReference>
<proteinExistence type="predicted"/>
<evidence type="ECO:0000259" key="1">
    <source>
        <dbReference type="Pfam" id="PF01551"/>
    </source>
</evidence>
<dbReference type="PANTHER" id="PTHR21666">
    <property type="entry name" value="PEPTIDASE-RELATED"/>
    <property type="match status" value="1"/>
</dbReference>